<reference evidence="11 12" key="1">
    <citation type="submission" date="2023-01" db="EMBL/GenBank/DDBJ databases">
        <title>Analysis of 21 Apiospora genomes using comparative genomics revels a genus with tremendous synthesis potential of carbohydrate active enzymes and secondary metabolites.</title>
        <authorList>
            <person name="Sorensen T."/>
        </authorList>
    </citation>
    <scope>NUCLEOTIDE SEQUENCE [LARGE SCALE GENOMIC DNA]</scope>
    <source>
        <strain evidence="11 12">CBS 20057</strain>
    </source>
</reference>
<keyword evidence="6" id="KW-0325">Glycoprotein</keyword>
<feature type="signal peptide" evidence="10">
    <location>
        <begin position="1"/>
        <end position="23"/>
    </location>
</feature>
<evidence type="ECO:0000313" key="12">
    <source>
        <dbReference type="Proteomes" id="UP001396898"/>
    </source>
</evidence>
<dbReference type="Pfam" id="PF03663">
    <property type="entry name" value="Glyco_hydro_76"/>
    <property type="match status" value="1"/>
</dbReference>
<feature type="region of interest" description="Disordered" evidence="9">
    <location>
        <begin position="411"/>
        <end position="448"/>
    </location>
</feature>
<organism evidence="11 12">
    <name type="scientific">Apiospora marii</name>
    <dbReference type="NCBI Taxonomy" id="335849"/>
    <lineage>
        <taxon>Eukaryota</taxon>
        <taxon>Fungi</taxon>
        <taxon>Dikarya</taxon>
        <taxon>Ascomycota</taxon>
        <taxon>Pezizomycotina</taxon>
        <taxon>Sordariomycetes</taxon>
        <taxon>Xylariomycetidae</taxon>
        <taxon>Amphisphaeriales</taxon>
        <taxon>Apiosporaceae</taxon>
        <taxon>Apiospora</taxon>
    </lineage>
</organism>
<comment type="caution">
    <text evidence="11">The sequence shown here is derived from an EMBL/GenBank/DDBJ whole genome shotgun (WGS) entry which is preliminary data.</text>
</comment>
<dbReference type="InterPro" id="IPR014480">
    <property type="entry name" value="Mannan-1_6-alpha_mannosidase"/>
</dbReference>
<dbReference type="SUPFAM" id="SSF48208">
    <property type="entry name" value="Six-hairpin glycosidases"/>
    <property type="match status" value="1"/>
</dbReference>
<feature type="chain" id="PRO_5046576497" description="Mannan endo-1,6-alpha-mannosidase" evidence="10">
    <location>
        <begin position="24"/>
        <end position="470"/>
    </location>
</feature>
<dbReference type="Gene3D" id="1.50.10.20">
    <property type="match status" value="1"/>
</dbReference>
<dbReference type="InterPro" id="IPR008928">
    <property type="entry name" value="6-hairpin_glycosidase_sf"/>
</dbReference>
<dbReference type="InterPro" id="IPR005198">
    <property type="entry name" value="Glyco_hydro_76"/>
</dbReference>
<dbReference type="EMBL" id="JAQQWI010000016">
    <property type="protein sequence ID" value="KAK8009389.1"/>
    <property type="molecule type" value="Genomic_DNA"/>
</dbReference>
<evidence type="ECO:0000256" key="5">
    <source>
        <dbReference type="ARBA" id="ARBA00022801"/>
    </source>
</evidence>
<gene>
    <name evidence="11" type="ORF">PG991_011940</name>
</gene>
<comment type="catalytic activity">
    <reaction evidence="1 8">
        <text>Random hydrolysis of (1-&gt;6)-alpha-D-mannosidic linkages in unbranched (1-&gt;6)-mannans.</text>
        <dbReference type="EC" id="3.2.1.101"/>
    </reaction>
</comment>
<evidence type="ECO:0000256" key="2">
    <source>
        <dbReference type="ARBA" id="ARBA00009699"/>
    </source>
</evidence>
<dbReference type="PIRSF" id="PIRSF016302">
    <property type="entry name" value="Man_a_manosd"/>
    <property type="match status" value="1"/>
</dbReference>
<dbReference type="PANTHER" id="PTHR12145">
    <property type="entry name" value="MANNAN ENDO-1,6-ALPHA-MANNOSIDASE DCW1"/>
    <property type="match status" value="1"/>
</dbReference>
<dbReference type="GO" id="GO:0016787">
    <property type="term" value="F:hydrolase activity"/>
    <property type="evidence" value="ECO:0007669"/>
    <property type="project" value="UniProtKB-KW"/>
</dbReference>
<evidence type="ECO:0000256" key="8">
    <source>
        <dbReference type="PIRNR" id="PIRNR016302"/>
    </source>
</evidence>
<keyword evidence="4 10" id="KW-0732">Signal</keyword>
<name>A0ABR1RFL7_9PEZI</name>
<dbReference type="Proteomes" id="UP001396898">
    <property type="component" value="Unassembled WGS sequence"/>
</dbReference>
<dbReference type="PANTHER" id="PTHR12145:SF41">
    <property type="entry name" value="MANNAN ENDO-1,6-ALPHA-MANNOSIDASE"/>
    <property type="match status" value="1"/>
</dbReference>
<keyword evidence="12" id="KW-1185">Reference proteome</keyword>
<accession>A0ABR1RFL7</accession>
<dbReference type="EC" id="3.2.1.101" evidence="3 8"/>
<keyword evidence="5 8" id="KW-0378">Hydrolase</keyword>
<evidence type="ECO:0000256" key="6">
    <source>
        <dbReference type="ARBA" id="ARBA00023180"/>
    </source>
</evidence>
<evidence type="ECO:0000256" key="7">
    <source>
        <dbReference type="ARBA" id="ARBA00023295"/>
    </source>
</evidence>
<evidence type="ECO:0000313" key="11">
    <source>
        <dbReference type="EMBL" id="KAK8009389.1"/>
    </source>
</evidence>
<evidence type="ECO:0000256" key="10">
    <source>
        <dbReference type="SAM" id="SignalP"/>
    </source>
</evidence>
<protein>
    <recommendedName>
        <fullName evidence="3 8">Mannan endo-1,6-alpha-mannosidase</fullName>
        <ecNumber evidence="3 8">3.2.1.101</ecNumber>
    </recommendedName>
</protein>
<feature type="compositionally biased region" description="Gly residues" evidence="9">
    <location>
        <begin position="416"/>
        <end position="427"/>
    </location>
</feature>
<evidence type="ECO:0000256" key="3">
    <source>
        <dbReference type="ARBA" id="ARBA00012350"/>
    </source>
</evidence>
<keyword evidence="7 8" id="KW-0326">Glycosidase</keyword>
<sequence length="470" mass="49595">MVRPLNSVLGRVLLSVSVPAVLAAIEVDIDNEDSIKKAAALVAEDLMSFYDGDKPGHIPGMLSDPAPFGDYYWWTGGLLWNTLIDYSSVTGDTKYVDTTVKGLEWQLGEHGDFLPANWTVQAGNDDQGIWANAGLTAAMSGLPAPSVNGTSDWLSPARKVVDELTVRRIDNGTTEGALRWQIAPFNNGYNYINTASNAAYFALAAGLAHETKNDTLAEQAASTYEILTKLGLIDDKFNIYDGCQTTDDCKTVSRLQVSENPGLLLTGAAYMYNQTNGDQTWKKRLDGLLARTLELFFPDGVAAEVACESKRYTCNGDMKQYKGMLHRGLGQAMRAAPYTKGQILPVLKSSAAAAVKTCTEGANQRLCSSLWTAGGAQGDKAQEAARKDAATAQMDVLNALNSVLMASASTDTKLTGGNGGSDGGKGQGSSDAAGGSKDGNKDTPGSMGSTAPVSAAVLFGGLFFSAVAIF</sequence>
<evidence type="ECO:0000256" key="9">
    <source>
        <dbReference type="SAM" id="MobiDB-lite"/>
    </source>
</evidence>
<comment type="similarity">
    <text evidence="2 8">Belongs to the glycosyl hydrolase 76 family.</text>
</comment>
<evidence type="ECO:0000256" key="4">
    <source>
        <dbReference type="ARBA" id="ARBA00022729"/>
    </source>
</evidence>
<evidence type="ECO:0000256" key="1">
    <source>
        <dbReference type="ARBA" id="ARBA00001452"/>
    </source>
</evidence>
<proteinExistence type="inferred from homology"/>